<gene>
    <name evidence="1" type="ORF">ACFSQ3_05150</name>
</gene>
<dbReference type="Proteomes" id="UP001597393">
    <property type="component" value="Unassembled WGS sequence"/>
</dbReference>
<dbReference type="RefSeq" id="WP_380868141.1">
    <property type="nucleotide sequence ID" value="NZ_JBHUMA010000004.1"/>
</dbReference>
<dbReference type="EMBL" id="JBHUMA010000004">
    <property type="protein sequence ID" value="MFD2598332.1"/>
    <property type="molecule type" value="Genomic_DNA"/>
</dbReference>
<comment type="caution">
    <text evidence="1">The sequence shown here is derived from an EMBL/GenBank/DDBJ whole genome shotgun (WGS) entry which is preliminary data.</text>
</comment>
<name>A0ABW5NH76_9SPHI</name>
<proteinExistence type="predicted"/>
<organism evidence="1 2">
    <name type="scientific">Sphingobacterium corticis</name>
    <dbReference type="NCBI Taxonomy" id="1812823"/>
    <lineage>
        <taxon>Bacteria</taxon>
        <taxon>Pseudomonadati</taxon>
        <taxon>Bacteroidota</taxon>
        <taxon>Sphingobacteriia</taxon>
        <taxon>Sphingobacteriales</taxon>
        <taxon>Sphingobacteriaceae</taxon>
        <taxon>Sphingobacterium</taxon>
    </lineage>
</organism>
<reference evidence="2" key="1">
    <citation type="journal article" date="2019" name="Int. J. Syst. Evol. Microbiol.">
        <title>The Global Catalogue of Microorganisms (GCM) 10K type strain sequencing project: providing services to taxonomists for standard genome sequencing and annotation.</title>
        <authorList>
            <consortium name="The Broad Institute Genomics Platform"/>
            <consortium name="The Broad Institute Genome Sequencing Center for Infectious Disease"/>
            <person name="Wu L."/>
            <person name="Ma J."/>
        </authorList>
    </citation>
    <scope>NUCLEOTIDE SEQUENCE [LARGE SCALE GENOMIC DNA]</scope>
    <source>
        <strain evidence="2">KCTC 42248</strain>
    </source>
</reference>
<accession>A0ABW5NH76</accession>
<evidence type="ECO:0000313" key="2">
    <source>
        <dbReference type="Proteomes" id="UP001597393"/>
    </source>
</evidence>
<keyword evidence="2" id="KW-1185">Reference proteome</keyword>
<evidence type="ECO:0000313" key="1">
    <source>
        <dbReference type="EMBL" id="MFD2598332.1"/>
    </source>
</evidence>
<sequence>MENMFILRRVGRNPSRLATYLLFVPMIFGCQKRSSTEEVHPENITMLTVQVGISENSLTDAEPIARASAEFHKAGLSKSVNNSMNDAISQEYAEGKAFDAITSVLPEQATESGVRALASAKRINDSKAAVSKPMPVGVKFRLVLYKIGAQGEVFWRQKMLRSSTSSPTDTTQQIDVVRGDTYRWVAYSYNSTADIPPLTDLSSNADVTTGENSEFIYATGRVTISTAGVHPLRINFNHKVARLAVEVDTRGLFADSIRDLNVSIVNPSQLGFTRGRFRLRDSAIISSQAYTLPAQFSLSRFKNAADNALNRKVLYLYSATPVNVNAVGVQLRSITTWMEDANITRIFSNVNQTFSFPNVQINSGQTYNAKIDLIESALRIGNVAWARSNLYYKSTPQGVPISNEPHRFRSTTRHDDSRESFFPFRSNSPFWYGVNDDPCSQVYPTSRPRDGLSIWRQANINDFNTLGASPVALTTTPSSLATYHVVPQSSLGYLEYTAEGTVDPYGTNRLRFNMNGYGTQIELLGQLVRIQGTPIGRGTQVYLWSNSRVIEGSLVNLGAYYYNAFRVPNSALYGPHNDVSPSAVSILSIGALGGSLIQSWFMNVRCVRREAPTI</sequence>
<protein>
    <submittedName>
        <fullName evidence="1">Uncharacterized protein</fullName>
    </submittedName>
</protein>